<sequence length="47" mass="5345">MATNETRSETSRYDELEIANGDIVIYDVDNHRAWIQSDETVTGDEIA</sequence>
<evidence type="ECO:0000313" key="1">
    <source>
        <dbReference type="EMBL" id="QLH77829.1"/>
    </source>
</evidence>
<dbReference type="KEGG" id="hrr:HZS55_11185"/>
<dbReference type="Proteomes" id="UP000509667">
    <property type="component" value="Chromosome"/>
</dbReference>
<name>A0A7D5T5L4_9EURY</name>
<keyword evidence="2" id="KW-1185">Reference proteome</keyword>
<protein>
    <submittedName>
        <fullName evidence="1">Uncharacterized protein</fullName>
    </submittedName>
</protein>
<dbReference type="OrthoDB" id="260782at2157"/>
<dbReference type="InterPro" id="IPR055755">
    <property type="entry name" value="DUF7331"/>
</dbReference>
<dbReference type="RefSeq" id="WP_167837346.1">
    <property type="nucleotide sequence ID" value="NZ_CP058910.1"/>
</dbReference>
<accession>A0A7D5T5L4</accession>
<dbReference type="GeneID" id="56078434"/>
<proteinExistence type="predicted"/>
<dbReference type="AlphaFoldDB" id="A0A7D5T5L4"/>
<dbReference type="Pfam" id="PF24018">
    <property type="entry name" value="DUF7331"/>
    <property type="match status" value="1"/>
</dbReference>
<organism evidence="1 2">
    <name type="scientific">Halosimplex rubrum</name>
    <dbReference type="NCBI Taxonomy" id="869889"/>
    <lineage>
        <taxon>Archaea</taxon>
        <taxon>Methanobacteriati</taxon>
        <taxon>Methanobacteriota</taxon>
        <taxon>Stenosarchaea group</taxon>
        <taxon>Halobacteria</taxon>
        <taxon>Halobacteriales</taxon>
        <taxon>Haloarculaceae</taxon>
        <taxon>Halosimplex</taxon>
    </lineage>
</organism>
<gene>
    <name evidence="1" type="ORF">HZS55_11185</name>
</gene>
<reference evidence="1 2" key="1">
    <citation type="submission" date="2020-07" db="EMBL/GenBank/DDBJ databases">
        <title>Halosimplex pelagicum sp. nov. and Halosimplex rubrum sp. nov., isolated from salted brown alga Laminaria, and emended description of the genus Halosimplex.</title>
        <authorList>
            <person name="Cui H."/>
        </authorList>
    </citation>
    <scope>NUCLEOTIDE SEQUENCE [LARGE SCALE GENOMIC DNA]</scope>
    <source>
        <strain evidence="1 2">R27</strain>
    </source>
</reference>
<evidence type="ECO:0000313" key="2">
    <source>
        <dbReference type="Proteomes" id="UP000509667"/>
    </source>
</evidence>
<dbReference type="EMBL" id="CP058910">
    <property type="protein sequence ID" value="QLH77829.1"/>
    <property type="molecule type" value="Genomic_DNA"/>
</dbReference>